<dbReference type="CDD" id="cd07560">
    <property type="entry name" value="Peptidase_S41_CPP"/>
    <property type="match status" value="1"/>
</dbReference>
<dbReference type="InterPro" id="IPR004447">
    <property type="entry name" value="Peptidase_S41A"/>
</dbReference>
<dbReference type="Pfam" id="PF22694">
    <property type="entry name" value="CtpB_N-like"/>
    <property type="match status" value="1"/>
</dbReference>
<dbReference type="AlphaFoldDB" id="A0A8D5FHZ3"/>
<dbReference type="GO" id="GO:0006508">
    <property type="term" value="P:proteolysis"/>
    <property type="evidence" value="ECO:0007669"/>
    <property type="project" value="UniProtKB-KW"/>
</dbReference>
<dbReference type="GO" id="GO:0007165">
    <property type="term" value="P:signal transduction"/>
    <property type="evidence" value="ECO:0007669"/>
    <property type="project" value="TreeGrafter"/>
</dbReference>
<dbReference type="InterPro" id="IPR041489">
    <property type="entry name" value="PDZ_6"/>
</dbReference>
<organism evidence="9 10">
    <name type="scientific">Desulfomarina profundi</name>
    <dbReference type="NCBI Taxonomy" id="2772557"/>
    <lineage>
        <taxon>Bacteria</taxon>
        <taxon>Pseudomonadati</taxon>
        <taxon>Thermodesulfobacteriota</taxon>
        <taxon>Desulfobulbia</taxon>
        <taxon>Desulfobulbales</taxon>
        <taxon>Desulfobulbaceae</taxon>
        <taxon>Desulfomarina</taxon>
    </lineage>
</organism>
<feature type="domain" description="PDZ" evidence="7">
    <location>
        <begin position="101"/>
        <end position="172"/>
    </location>
</feature>
<gene>
    <name evidence="9" type="primary">ctpA-2</name>
    <name evidence="9" type="ORF">DGMP_16540</name>
</gene>
<evidence type="ECO:0000256" key="2">
    <source>
        <dbReference type="ARBA" id="ARBA00022670"/>
    </source>
</evidence>
<reference evidence="9" key="1">
    <citation type="submission" date="2020-09" db="EMBL/GenBank/DDBJ databases">
        <title>Desulfogranum mesoprofundum gen. nov., sp. nov., a novel mesophilic, sulfate-reducing chemolithoautotroph isolated from a deep-sea hydrothermal vent chimney in the Suiyo Seamount.</title>
        <authorList>
            <person name="Hashimoto Y."/>
            <person name="Nakagawa S."/>
        </authorList>
    </citation>
    <scope>NUCLEOTIDE SEQUENCE</scope>
    <source>
        <strain evidence="9">KT2</strain>
    </source>
</reference>
<keyword evidence="10" id="KW-1185">Reference proteome</keyword>
<evidence type="ECO:0000313" key="9">
    <source>
        <dbReference type="EMBL" id="BCL60961.1"/>
    </source>
</evidence>
<dbReference type="RefSeq" id="WP_228857035.1">
    <property type="nucleotide sequence ID" value="NZ_AP024086.1"/>
</dbReference>
<dbReference type="KEGG" id="dbk:DGMP_16540"/>
<dbReference type="FunFam" id="3.90.226.10:FF:000029">
    <property type="entry name" value="Peptidase, S41 family"/>
    <property type="match status" value="1"/>
</dbReference>
<keyword evidence="2 5" id="KW-0645">Protease</keyword>
<keyword evidence="4 5" id="KW-0720">Serine protease</keyword>
<feature type="signal peptide" evidence="6">
    <location>
        <begin position="1"/>
        <end position="28"/>
    </location>
</feature>
<evidence type="ECO:0000256" key="4">
    <source>
        <dbReference type="ARBA" id="ARBA00022825"/>
    </source>
</evidence>
<dbReference type="SMART" id="SM00245">
    <property type="entry name" value="TSPc"/>
    <property type="match status" value="1"/>
</dbReference>
<dbReference type="GO" id="GO:0030288">
    <property type="term" value="C:outer membrane-bounded periplasmic space"/>
    <property type="evidence" value="ECO:0007669"/>
    <property type="project" value="TreeGrafter"/>
</dbReference>
<dbReference type="Pfam" id="PF17820">
    <property type="entry name" value="PDZ_6"/>
    <property type="match status" value="1"/>
</dbReference>
<keyword evidence="6" id="KW-0732">Signal</keyword>
<evidence type="ECO:0000256" key="5">
    <source>
        <dbReference type="RuleBase" id="RU004404"/>
    </source>
</evidence>
<dbReference type="Proteomes" id="UP000826725">
    <property type="component" value="Chromosome"/>
</dbReference>
<dbReference type="Pfam" id="PF03572">
    <property type="entry name" value="Peptidase_S41"/>
    <property type="match status" value="1"/>
</dbReference>
<feature type="chain" id="PRO_5034088842" evidence="6">
    <location>
        <begin position="29"/>
        <end position="440"/>
    </location>
</feature>
<sequence>MVPYFQSITRIILCIITVSLLFSSFAGAEISQKEKEATYKQLEIFSNVLSILQENYVEKIDTEEVINGAIRGLLFSLDPHSSYLPPENFRELQEETRGSFSGIGIEVTVKNDILTIVSPIADTPADRAGLKANDLIVEINGVKTRNMGPYEAIKKLRGPKGSKVTIAIHRAGWEKLKKITIEREIIPLQSVRAEYLSPGFAYIRITSFQSHTTRDFKKKIHKLKKEHSLKGMIVDLRNNPGGLLHQAVTLADFFLDSGRIVYTKGRKEDQNTVFNAHDNGEDNSYPLVILVNEGSASASEIVAGAIQAHKRGIIVGTQTFGKGSVQTIIPLPDGAGLRMTTARYYTPDDRSIQAKGITPDVEVPFVACAPSKEKKILKKIVKEKDLDHHLSGTDNKKTKSDDTETALAKRFLKDNQLRSAYNILKSLNLFSKFTGAKSQN</sequence>
<dbReference type="GO" id="GO:0004175">
    <property type="term" value="F:endopeptidase activity"/>
    <property type="evidence" value="ECO:0007669"/>
    <property type="project" value="TreeGrafter"/>
</dbReference>
<dbReference type="InterPro" id="IPR005151">
    <property type="entry name" value="Tail-specific_protease"/>
</dbReference>
<dbReference type="NCBIfam" id="TIGR00225">
    <property type="entry name" value="prc"/>
    <property type="match status" value="1"/>
</dbReference>
<evidence type="ECO:0000313" key="10">
    <source>
        <dbReference type="Proteomes" id="UP000826725"/>
    </source>
</evidence>
<evidence type="ECO:0000256" key="3">
    <source>
        <dbReference type="ARBA" id="ARBA00022801"/>
    </source>
</evidence>
<dbReference type="PANTHER" id="PTHR32060:SF30">
    <property type="entry name" value="CARBOXY-TERMINAL PROCESSING PROTEASE CTPA"/>
    <property type="match status" value="1"/>
</dbReference>
<evidence type="ECO:0000256" key="1">
    <source>
        <dbReference type="ARBA" id="ARBA00009179"/>
    </source>
</evidence>
<dbReference type="SMART" id="SM00228">
    <property type="entry name" value="PDZ"/>
    <property type="match status" value="1"/>
</dbReference>
<keyword evidence="3 5" id="KW-0378">Hydrolase</keyword>
<proteinExistence type="inferred from homology"/>
<dbReference type="CDD" id="cd06782">
    <property type="entry name" value="cpPDZ_CPP-like"/>
    <property type="match status" value="1"/>
</dbReference>
<comment type="similarity">
    <text evidence="1 5">Belongs to the peptidase S41A family.</text>
</comment>
<dbReference type="PANTHER" id="PTHR32060">
    <property type="entry name" value="TAIL-SPECIFIC PROTEASE"/>
    <property type="match status" value="1"/>
</dbReference>
<evidence type="ECO:0000259" key="8">
    <source>
        <dbReference type="SMART" id="SM00245"/>
    </source>
</evidence>
<dbReference type="EMBL" id="AP024086">
    <property type="protein sequence ID" value="BCL60961.1"/>
    <property type="molecule type" value="Genomic_DNA"/>
</dbReference>
<feature type="domain" description="Tail specific protease" evidence="8">
    <location>
        <begin position="174"/>
        <end position="364"/>
    </location>
</feature>
<protein>
    <submittedName>
        <fullName evidence="9">Peptidase S41</fullName>
    </submittedName>
</protein>
<dbReference type="InterPro" id="IPR055210">
    <property type="entry name" value="CtpA/B_N"/>
</dbReference>
<accession>A0A8D5FHZ3</accession>
<dbReference type="InterPro" id="IPR001478">
    <property type="entry name" value="PDZ"/>
</dbReference>
<name>A0A8D5FHZ3_9BACT</name>
<dbReference type="GO" id="GO:0008236">
    <property type="term" value="F:serine-type peptidase activity"/>
    <property type="evidence" value="ECO:0007669"/>
    <property type="project" value="UniProtKB-KW"/>
</dbReference>
<dbReference type="FunFam" id="2.30.42.10:FF:000063">
    <property type="entry name" value="Peptidase, S41 family"/>
    <property type="match status" value="1"/>
</dbReference>
<evidence type="ECO:0000256" key="6">
    <source>
        <dbReference type="SAM" id="SignalP"/>
    </source>
</evidence>
<evidence type="ECO:0000259" key="7">
    <source>
        <dbReference type="SMART" id="SM00228"/>
    </source>
</evidence>